<evidence type="ECO:0000256" key="5">
    <source>
        <dbReference type="ARBA" id="ARBA00023136"/>
    </source>
</evidence>
<evidence type="ECO:0000256" key="1">
    <source>
        <dbReference type="ARBA" id="ARBA00004141"/>
    </source>
</evidence>
<dbReference type="GO" id="GO:0005351">
    <property type="term" value="F:carbohydrate:proton symporter activity"/>
    <property type="evidence" value="ECO:0007669"/>
    <property type="project" value="TreeGrafter"/>
</dbReference>
<gene>
    <name evidence="7" type="ORF">BCR39DRAFT_106521</name>
</gene>
<dbReference type="PANTHER" id="PTHR48022">
    <property type="entry name" value="PLASTIDIC GLUCOSE TRANSPORTER 4"/>
    <property type="match status" value="1"/>
</dbReference>
<dbReference type="GO" id="GO:0016020">
    <property type="term" value="C:membrane"/>
    <property type="evidence" value="ECO:0007669"/>
    <property type="project" value="UniProtKB-SubCell"/>
</dbReference>
<reference evidence="7 8" key="1">
    <citation type="submission" date="2016-07" db="EMBL/GenBank/DDBJ databases">
        <title>Pervasive Adenine N6-methylation of Active Genes in Fungi.</title>
        <authorList>
            <consortium name="DOE Joint Genome Institute"/>
            <person name="Mondo S.J."/>
            <person name="Dannebaum R.O."/>
            <person name="Kuo R.C."/>
            <person name="Labutti K."/>
            <person name="Haridas S."/>
            <person name="Kuo A."/>
            <person name="Salamov A."/>
            <person name="Ahrendt S.R."/>
            <person name="Lipzen A."/>
            <person name="Sullivan W."/>
            <person name="Andreopoulos W.B."/>
            <person name="Clum A."/>
            <person name="Lindquist E."/>
            <person name="Daum C."/>
            <person name="Ramamoorthy G.K."/>
            <person name="Gryganskyi A."/>
            <person name="Culley D."/>
            <person name="Magnuson J.K."/>
            <person name="James T.Y."/>
            <person name="O'Malley M.A."/>
            <person name="Stajich J.E."/>
            <person name="Spatafora J.W."/>
            <person name="Visel A."/>
            <person name="Grigoriev I.V."/>
        </authorList>
    </citation>
    <scope>NUCLEOTIDE SEQUENCE [LARGE SCALE GENOMIC DNA]</scope>
    <source>
        <strain evidence="7 8">68-887.2</strain>
    </source>
</reference>
<keyword evidence="5" id="KW-0472">Membrane</keyword>
<keyword evidence="3" id="KW-0812">Transmembrane</keyword>
<dbReference type="Proteomes" id="UP000193986">
    <property type="component" value="Unassembled WGS sequence"/>
</dbReference>
<keyword evidence="8" id="KW-1185">Reference proteome</keyword>
<comment type="caution">
    <text evidence="7">The sequence shown here is derived from an EMBL/GenBank/DDBJ whole genome shotgun (WGS) entry which is preliminary data.</text>
</comment>
<organism evidence="7 8">
    <name type="scientific">Naematelia encephala</name>
    <dbReference type="NCBI Taxonomy" id="71784"/>
    <lineage>
        <taxon>Eukaryota</taxon>
        <taxon>Fungi</taxon>
        <taxon>Dikarya</taxon>
        <taxon>Basidiomycota</taxon>
        <taxon>Agaricomycotina</taxon>
        <taxon>Tremellomycetes</taxon>
        <taxon>Tremellales</taxon>
        <taxon>Naemateliaceae</taxon>
        <taxon>Naematelia</taxon>
    </lineage>
</organism>
<dbReference type="InParanoid" id="A0A1Y2B9P9"/>
<evidence type="ECO:0000256" key="2">
    <source>
        <dbReference type="ARBA" id="ARBA00010992"/>
    </source>
</evidence>
<feature type="domain" description="Major facilitator superfamily (MFS) profile" evidence="6">
    <location>
        <begin position="35"/>
        <end position="122"/>
    </location>
</feature>
<evidence type="ECO:0000256" key="3">
    <source>
        <dbReference type="ARBA" id="ARBA00022692"/>
    </source>
</evidence>
<keyword evidence="4" id="KW-1133">Transmembrane helix</keyword>
<dbReference type="Gene3D" id="1.20.1250.20">
    <property type="entry name" value="MFS general substrate transporter like domains"/>
    <property type="match status" value="1"/>
</dbReference>
<comment type="subcellular location">
    <subcellularLocation>
        <location evidence="1">Membrane</location>
        <topology evidence="1">Multi-pass membrane protein</topology>
    </subcellularLocation>
</comment>
<dbReference type="SUPFAM" id="SSF103473">
    <property type="entry name" value="MFS general substrate transporter"/>
    <property type="match status" value="1"/>
</dbReference>
<name>A0A1Y2B9P9_9TREE</name>
<protein>
    <recommendedName>
        <fullName evidence="6">Major facilitator superfamily (MFS) profile domain-containing protein</fullName>
    </recommendedName>
</protein>
<proteinExistence type="inferred from homology"/>
<dbReference type="InterPro" id="IPR050360">
    <property type="entry name" value="MFS_Sugar_Transporters"/>
</dbReference>
<sequence>MGGGAAPGGDFDALLAAADNQGWRGLFKNRRALGLALFASLGGVLYGYNQGVFGQVQVMSEFVNRYQSTLNDSTTKGLLTSVLELGAFAGSLIAGPLADAYSRKVSCLLHSRRYPYSFTHAE</sequence>
<evidence type="ECO:0000313" key="8">
    <source>
        <dbReference type="Proteomes" id="UP000193986"/>
    </source>
</evidence>
<dbReference type="Pfam" id="PF00083">
    <property type="entry name" value="Sugar_tr"/>
    <property type="match status" value="1"/>
</dbReference>
<evidence type="ECO:0000313" key="7">
    <source>
        <dbReference type="EMBL" id="ORY30805.1"/>
    </source>
</evidence>
<dbReference type="EMBL" id="MCFC01000018">
    <property type="protein sequence ID" value="ORY30805.1"/>
    <property type="molecule type" value="Genomic_DNA"/>
</dbReference>
<evidence type="ECO:0000259" key="6">
    <source>
        <dbReference type="PROSITE" id="PS50850"/>
    </source>
</evidence>
<dbReference type="PROSITE" id="PS50850">
    <property type="entry name" value="MFS"/>
    <property type="match status" value="1"/>
</dbReference>
<dbReference type="AlphaFoldDB" id="A0A1Y2B9P9"/>
<dbReference type="InterPro" id="IPR005828">
    <property type="entry name" value="MFS_sugar_transport-like"/>
</dbReference>
<dbReference type="InterPro" id="IPR020846">
    <property type="entry name" value="MFS_dom"/>
</dbReference>
<dbReference type="OrthoDB" id="8120565at2759"/>
<dbReference type="InterPro" id="IPR036259">
    <property type="entry name" value="MFS_trans_sf"/>
</dbReference>
<accession>A0A1Y2B9P9</accession>
<dbReference type="PANTHER" id="PTHR48022:SF2">
    <property type="entry name" value="PLASTIDIC GLUCOSE TRANSPORTER 4"/>
    <property type="match status" value="1"/>
</dbReference>
<evidence type="ECO:0000256" key="4">
    <source>
        <dbReference type="ARBA" id="ARBA00022989"/>
    </source>
</evidence>
<comment type="similarity">
    <text evidence="2">Belongs to the major facilitator superfamily. Sugar transporter (TC 2.A.1.1) family.</text>
</comment>